<comment type="caution">
    <text evidence="8">The sequence shown here is derived from an EMBL/GenBank/DDBJ whole genome shotgun (WGS) entry which is preliminary data.</text>
</comment>
<keyword evidence="4" id="KW-0648">Protein biosynthesis</keyword>
<evidence type="ECO:0000256" key="3">
    <source>
        <dbReference type="ARBA" id="ARBA00022741"/>
    </source>
</evidence>
<evidence type="ECO:0000256" key="6">
    <source>
        <dbReference type="SAM" id="MobiDB-lite"/>
    </source>
</evidence>
<dbReference type="GO" id="GO:0005829">
    <property type="term" value="C:cytosol"/>
    <property type="evidence" value="ECO:0007669"/>
    <property type="project" value="TreeGrafter"/>
</dbReference>
<dbReference type="GO" id="GO:0003743">
    <property type="term" value="F:translation initiation factor activity"/>
    <property type="evidence" value="ECO:0007669"/>
    <property type="project" value="UniProtKB-KW"/>
</dbReference>
<dbReference type="Gene3D" id="3.40.50.300">
    <property type="entry name" value="P-loop containing nucleotide triphosphate hydrolases"/>
    <property type="match status" value="1"/>
</dbReference>
<dbReference type="GO" id="GO:0003924">
    <property type="term" value="F:GTPase activity"/>
    <property type="evidence" value="ECO:0007669"/>
    <property type="project" value="InterPro"/>
</dbReference>
<evidence type="ECO:0000256" key="1">
    <source>
        <dbReference type="ARBA" id="ARBA00007733"/>
    </source>
</evidence>
<feature type="region of interest" description="Disordered" evidence="6">
    <location>
        <begin position="1"/>
        <end position="20"/>
    </location>
</feature>
<dbReference type="PROSITE" id="PS51722">
    <property type="entry name" value="G_TR_2"/>
    <property type="match status" value="1"/>
</dbReference>
<feature type="compositionally biased region" description="Basic and acidic residues" evidence="6">
    <location>
        <begin position="1"/>
        <end position="17"/>
    </location>
</feature>
<dbReference type="SUPFAM" id="SSF52540">
    <property type="entry name" value="P-loop containing nucleoside triphosphate hydrolases"/>
    <property type="match status" value="1"/>
</dbReference>
<keyword evidence="2" id="KW-0396">Initiation factor</keyword>
<sequence>MESQEKKKNAKPKDKTVKASTKKILLREGLSSKELSGKTGVSSKDIIEKLRSLGYSINVNDAISDSLVKLISEEFNLNIELVTFEKERQIQAESDPKELVLRPPIVTIMGHVDHGKTTLLDAIRQSNLVAKESGGITQHIGAYRVFHNNRPITFIDTPGHEAFTLLRARGAHLTDIVVLVVAADDGVMPQTREACS</sequence>
<evidence type="ECO:0000256" key="5">
    <source>
        <dbReference type="ARBA" id="ARBA00023134"/>
    </source>
</evidence>
<gene>
    <name evidence="8" type="ORF">LCGC14_1358020</name>
</gene>
<reference evidence="8" key="1">
    <citation type="journal article" date="2015" name="Nature">
        <title>Complex archaea that bridge the gap between prokaryotes and eukaryotes.</title>
        <authorList>
            <person name="Spang A."/>
            <person name="Saw J.H."/>
            <person name="Jorgensen S.L."/>
            <person name="Zaremba-Niedzwiedzka K."/>
            <person name="Martijn J."/>
            <person name="Lind A.E."/>
            <person name="van Eijk R."/>
            <person name="Schleper C."/>
            <person name="Guy L."/>
            <person name="Ettema T.J."/>
        </authorList>
    </citation>
    <scope>NUCLEOTIDE SEQUENCE</scope>
</reference>
<keyword evidence="5" id="KW-0342">GTP-binding</keyword>
<accession>A0A0F9KV27</accession>
<dbReference type="EMBL" id="LAZR01008462">
    <property type="protein sequence ID" value="KKM78636.1"/>
    <property type="molecule type" value="Genomic_DNA"/>
</dbReference>
<protein>
    <recommendedName>
        <fullName evidence="7">Tr-type G domain-containing protein</fullName>
    </recommendedName>
</protein>
<dbReference type="GO" id="GO:0005525">
    <property type="term" value="F:GTP binding"/>
    <property type="evidence" value="ECO:0007669"/>
    <property type="project" value="UniProtKB-KW"/>
</dbReference>
<dbReference type="InterPro" id="IPR000795">
    <property type="entry name" value="T_Tr_GTP-bd_dom"/>
</dbReference>
<dbReference type="PANTHER" id="PTHR43381:SF5">
    <property type="entry name" value="TR-TYPE G DOMAIN-CONTAINING PROTEIN"/>
    <property type="match status" value="1"/>
</dbReference>
<dbReference type="PANTHER" id="PTHR43381">
    <property type="entry name" value="TRANSLATION INITIATION FACTOR IF-2-RELATED"/>
    <property type="match status" value="1"/>
</dbReference>
<evidence type="ECO:0000313" key="8">
    <source>
        <dbReference type="EMBL" id="KKM78636.1"/>
    </source>
</evidence>
<evidence type="ECO:0000259" key="7">
    <source>
        <dbReference type="PROSITE" id="PS51722"/>
    </source>
</evidence>
<feature type="domain" description="Tr-type G" evidence="7">
    <location>
        <begin position="101"/>
        <end position="196"/>
    </location>
</feature>
<feature type="non-terminal residue" evidence="8">
    <location>
        <position position="196"/>
    </location>
</feature>
<dbReference type="InterPro" id="IPR006847">
    <property type="entry name" value="IF2_N"/>
</dbReference>
<dbReference type="InterPro" id="IPR005225">
    <property type="entry name" value="Small_GTP-bd"/>
</dbReference>
<dbReference type="Pfam" id="PF00009">
    <property type="entry name" value="GTP_EFTU"/>
    <property type="match status" value="1"/>
</dbReference>
<evidence type="ECO:0000256" key="4">
    <source>
        <dbReference type="ARBA" id="ARBA00022917"/>
    </source>
</evidence>
<organism evidence="8">
    <name type="scientific">marine sediment metagenome</name>
    <dbReference type="NCBI Taxonomy" id="412755"/>
    <lineage>
        <taxon>unclassified sequences</taxon>
        <taxon>metagenomes</taxon>
        <taxon>ecological metagenomes</taxon>
    </lineage>
</organism>
<proteinExistence type="inferred from homology"/>
<dbReference type="AlphaFoldDB" id="A0A0F9KV27"/>
<dbReference type="Pfam" id="PF04760">
    <property type="entry name" value="IF2_N"/>
    <property type="match status" value="1"/>
</dbReference>
<name>A0A0F9KV27_9ZZZZ</name>
<dbReference type="InterPro" id="IPR015760">
    <property type="entry name" value="TIF_IF2"/>
</dbReference>
<evidence type="ECO:0000256" key="2">
    <source>
        <dbReference type="ARBA" id="ARBA00022540"/>
    </source>
</evidence>
<dbReference type="CDD" id="cd01887">
    <property type="entry name" value="IF2_eIF5B"/>
    <property type="match status" value="1"/>
</dbReference>
<comment type="similarity">
    <text evidence="1">Belongs to the TRAFAC class translation factor GTPase superfamily. Classic translation factor GTPase family. IF-2 subfamily.</text>
</comment>
<dbReference type="InterPro" id="IPR027417">
    <property type="entry name" value="P-loop_NTPase"/>
</dbReference>
<dbReference type="NCBIfam" id="TIGR00231">
    <property type="entry name" value="small_GTP"/>
    <property type="match status" value="1"/>
</dbReference>
<keyword evidence="3" id="KW-0547">Nucleotide-binding</keyword>